<dbReference type="GO" id="GO:0004497">
    <property type="term" value="F:monooxygenase activity"/>
    <property type="evidence" value="ECO:0007669"/>
    <property type="project" value="UniProtKB-KW"/>
</dbReference>
<dbReference type="SUPFAM" id="SSF54909">
    <property type="entry name" value="Dimeric alpha+beta barrel"/>
    <property type="match status" value="1"/>
</dbReference>
<accession>A0A4R6R6F6</accession>
<keyword evidence="2" id="KW-0560">Oxidoreductase</keyword>
<evidence type="ECO:0000313" key="2">
    <source>
        <dbReference type="EMBL" id="TDP81117.1"/>
    </source>
</evidence>
<dbReference type="PROSITE" id="PS51725">
    <property type="entry name" value="ABM"/>
    <property type="match status" value="1"/>
</dbReference>
<protein>
    <submittedName>
        <fullName evidence="2">Quinol monooxygenase YgiN</fullName>
    </submittedName>
</protein>
<dbReference type="Proteomes" id="UP000294547">
    <property type="component" value="Unassembled WGS sequence"/>
</dbReference>
<dbReference type="Gene3D" id="3.30.70.100">
    <property type="match status" value="1"/>
</dbReference>
<reference evidence="2 3" key="1">
    <citation type="submission" date="2019-03" db="EMBL/GenBank/DDBJ databases">
        <title>Genomic Encyclopedia of Type Strains, Phase IV (KMG-IV): sequencing the most valuable type-strain genomes for metagenomic binning, comparative biology and taxonomic classification.</title>
        <authorList>
            <person name="Goeker M."/>
        </authorList>
    </citation>
    <scope>NUCLEOTIDE SEQUENCE [LARGE SCALE GENOMIC DNA]</scope>
    <source>
        <strain evidence="2 3">DSM 102969</strain>
    </source>
</reference>
<proteinExistence type="predicted"/>
<evidence type="ECO:0000313" key="3">
    <source>
        <dbReference type="Proteomes" id="UP000294547"/>
    </source>
</evidence>
<dbReference type="Pfam" id="PF03992">
    <property type="entry name" value="ABM"/>
    <property type="match status" value="1"/>
</dbReference>
<gene>
    <name evidence="2" type="ORF">EDD54_4450</name>
</gene>
<keyword evidence="2" id="KW-0503">Monooxygenase</keyword>
<dbReference type="InterPro" id="IPR011008">
    <property type="entry name" value="Dimeric_a/b-barrel"/>
</dbReference>
<dbReference type="RefSeq" id="WP_126542066.1">
    <property type="nucleotide sequence ID" value="NZ_BSPM01000003.1"/>
</dbReference>
<evidence type="ECO:0000259" key="1">
    <source>
        <dbReference type="PROSITE" id="PS51725"/>
    </source>
</evidence>
<dbReference type="InterPro" id="IPR007138">
    <property type="entry name" value="ABM_dom"/>
</dbReference>
<sequence length="105" mass="10872">MPVITAVIRAKAGGEAALGAALLDVAAHVAANEPGTLDFFVGRDPADPAVFTTYERFVDRAAMDLHNGSDVVARFFAIAKPLLDGPVTLVIGEEISAKGRPALDA</sequence>
<dbReference type="EMBL" id="SNXY01000013">
    <property type="protein sequence ID" value="TDP81117.1"/>
    <property type="molecule type" value="Genomic_DNA"/>
</dbReference>
<dbReference type="OrthoDB" id="287932at2"/>
<keyword evidence="3" id="KW-1185">Reference proteome</keyword>
<organism evidence="2 3">
    <name type="scientific">Oharaeibacter diazotrophicus</name>
    <dbReference type="NCBI Taxonomy" id="1920512"/>
    <lineage>
        <taxon>Bacteria</taxon>
        <taxon>Pseudomonadati</taxon>
        <taxon>Pseudomonadota</taxon>
        <taxon>Alphaproteobacteria</taxon>
        <taxon>Hyphomicrobiales</taxon>
        <taxon>Pleomorphomonadaceae</taxon>
        <taxon>Oharaeibacter</taxon>
    </lineage>
</organism>
<name>A0A4R6R6F6_9HYPH</name>
<feature type="domain" description="ABM" evidence="1">
    <location>
        <begin position="2"/>
        <end position="91"/>
    </location>
</feature>
<dbReference type="AlphaFoldDB" id="A0A4R6R6F6"/>
<comment type="caution">
    <text evidence="2">The sequence shown here is derived from an EMBL/GenBank/DDBJ whole genome shotgun (WGS) entry which is preliminary data.</text>
</comment>